<reference evidence="5 6" key="1">
    <citation type="submission" date="2018-12" db="EMBL/GenBank/DDBJ databases">
        <authorList>
            <person name="Yang Y."/>
        </authorList>
    </citation>
    <scope>NUCLEOTIDE SEQUENCE [LARGE SCALE GENOMIC DNA]</scope>
    <source>
        <strain evidence="5 6">GSF71</strain>
    </source>
</reference>
<dbReference type="PANTHER" id="PTHR45339:SF1">
    <property type="entry name" value="HYBRID SIGNAL TRANSDUCTION HISTIDINE KINASE J"/>
    <property type="match status" value="1"/>
</dbReference>
<keyword evidence="1 3" id="KW-0597">Phosphoprotein</keyword>
<evidence type="ECO:0000256" key="2">
    <source>
        <dbReference type="ARBA" id="ARBA00023012"/>
    </source>
</evidence>
<dbReference type="Gene3D" id="3.40.50.2300">
    <property type="match status" value="1"/>
</dbReference>
<feature type="modified residue" description="4-aspartylphosphate" evidence="3">
    <location>
        <position position="55"/>
    </location>
</feature>
<protein>
    <submittedName>
        <fullName evidence="5">Response regulator</fullName>
    </submittedName>
</protein>
<evidence type="ECO:0000256" key="1">
    <source>
        <dbReference type="ARBA" id="ARBA00022553"/>
    </source>
</evidence>
<dbReference type="PANTHER" id="PTHR45339">
    <property type="entry name" value="HYBRID SIGNAL TRANSDUCTION HISTIDINE KINASE J"/>
    <property type="match status" value="1"/>
</dbReference>
<dbReference type="GO" id="GO:0000160">
    <property type="term" value="P:phosphorelay signal transduction system"/>
    <property type="evidence" value="ECO:0007669"/>
    <property type="project" value="UniProtKB-KW"/>
</dbReference>
<dbReference type="SMART" id="SM00448">
    <property type="entry name" value="REC"/>
    <property type="match status" value="1"/>
</dbReference>
<evidence type="ECO:0000256" key="3">
    <source>
        <dbReference type="PROSITE-ProRule" id="PRU00169"/>
    </source>
</evidence>
<sequence>MHASRQLLVVDDQAVNRLLVSRLLGKAGWTVLQMEGGEQALAWLAENAVELVLLDISMPTLSGQEVCRRIREGGLGGPGIRLVAYTAHAMPEEREQFLTGGFDAILVKPISRASLEGVLSELGLSDVKPLDGVEPL</sequence>
<dbReference type="Pfam" id="PF00072">
    <property type="entry name" value="Response_reg"/>
    <property type="match status" value="1"/>
</dbReference>
<feature type="domain" description="Response regulatory" evidence="4">
    <location>
        <begin position="6"/>
        <end position="123"/>
    </location>
</feature>
<dbReference type="InterPro" id="IPR011006">
    <property type="entry name" value="CheY-like_superfamily"/>
</dbReference>
<dbReference type="CDD" id="cd17546">
    <property type="entry name" value="REC_hyHK_CKI1_RcsC-like"/>
    <property type="match status" value="1"/>
</dbReference>
<dbReference type="RefSeq" id="WP_127004870.1">
    <property type="nucleotide sequence ID" value="NZ_JBNPXW010000032.1"/>
</dbReference>
<keyword evidence="6" id="KW-1185">Reference proteome</keyword>
<comment type="caution">
    <text evidence="5">The sequence shown here is derived from an EMBL/GenBank/DDBJ whole genome shotgun (WGS) entry which is preliminary data.</text>
</comment>
<evidence type="ECO:0000313" key="5">
    <source>
        <dbReference type="EMBL" id="RUQ61389.1"/>
    </source>
</evidence>
<accession>A0A3S0VDT0</accession>
<dbReference type="EMBL" id="RZIJ01000046">
    <property type="protein sequence ID" value="RUQ61389.1"/>
    <property type="molecule type" value="Genomic_DNA"/>
</dbReference>
<gene>
    <name evidence="5" type="ORF">EJ913_29865</name>
</gene>
<proteinExistence type="predicted"/>
<dbReference type="OrthoDB" id="9801602at2"/>
<dbReference type="PROSITE" id="PS50110">
    <property type="entry name" value="RESPONSE_REGULATORY"/>
    <property type="match status" value="1"/>
</dbReference>
<keyword evidence="2" id="KW-0902">Two-component regulatory system</keyword>
<organism evidence="5 6">
    <name type="scientific">Azospirillum doebereinerae</name>
    <dbReference type="NCBI Taxonomy" id="92933"/>
    <lineage>
        <taxon>Bacteria</taxon>
        <taxon>Pseudomonadati</taxon>
        <taxon>Pseudomonadota</taxon>
        <taxon>Alphaproteobacteria</taxon>
        <taxon>Rhodospirillales</taxon>
        <taxon>Azospirillaceae</taxon>
        <taxon>Azospirillum</taxon>
    </lineage>
</organism>
<evidence type="ECO:0000259" key="4">
    <source>
        <dbReference type="PROSITE" id="PS50110"/>
    </source>
</evidence>
<name>A0A3S0VDT0_9PROT</name>
<evidence type="ECO:0000313" key="6">
    <source>
        <dbReference type="Proteomes" id="UP000280346"/>
    </source>
</evidence>
<dbReference type="SUPFAM" id="SSF52172">
    <property type="entry name" value="CheY-like"/>
    <property type="match status" value="1"/>
</dbReference>
<dbReference type="Proteomes" id="UP000280346">
    <property type="component" value="Unassembled WGS sequence"/>
</dbReference>
<dbReference type="InterPro" id="IPR001789">
    <property type="entry name" value="Sig_transdc_resp-reg_receiver"/>
</dbReference>
<dbReference type="AlphaFoldDB" id="A0A3S0VDT0"/>